<protein>
    <recommendedName>
        <fullName evidence="3">Peptidase MA superfamily protein</fullName>
    </recommendedName>
</protein>
<dbReference type="EMBL" id="BONU01000002">
    <property type="protein sequence ID" value="GIG71908.1"/>
    <property type="molecule type" value="Genomic_DNA"/>
</dbReference>
<organism evidence="1 2">
    <name type="scientific">Planosporangium flavigriseum</name>
    <dbReference type="NCBI Taxonomy" id="373681"/>
    <lineage>
        <taxon>Bacteria</taxon>
        <taxon>Bacillati</taxon>
        <taxon>Actinomycetota</taxon>
        <taxon>Actinomycetes</taxon>
        <taxon>Micromonosporales</taxon>
        <taxon>Micromonosporaceae</taxon>
        <taxon>Planosporangium</taxon>
    </lineage>
</organism>
<accession>A0A8J3LJP2</accession>
<evidence type="ECO:0000313" key="2">
    <source>
        <dbReference type="Proteomes" id="UP000653674"/>
    </source>
</evidence>
<name>A0A8J3LJP2_9ACTN</name>
<dbReference type="AlphaFoldDB" id="A0A8J3LJP2"/>
<proteinExistence type="predicted"/>
<keyword evidence="2" id="KW-1185">Reference proteome</keyword>
<dbReference type="Proteomes" id="UP000653674">
    <property type="component" value="Unassembled WGS sequence"/>
</dbReference>
<dbReference type="RefSeq" id="WP_168075020.1">
    <property type="nucleotide sequence ID" value="NZ_BAAAQJ010000008.1"/>
</dbReference>
<comment type="caution">
    <text evidence="1">The sequence shown here is derived from an EMBL/GenBank/DDBJ whole genome shotgun (WGS) entry which is preliminary data.</text>
</comment>
<evidence type="ECO:0000313" key="1">
    <source>
        <dbReference type="EMBL" id="GIG71908.1"/>
    </source>
</evidence>
<sequence>MRPGCPQSLPPRPRRGWCSTILAALLALAAVLTVSGGATAIATIRGSGGATGAAFVGDLRPEVRRVALTALLERRAKAVRDRDRQAFLADVDGADQAFKRQQEQQFDNLTKLPLAEFRYSLEQPVRYDALIPTAVRDRYQGRVQTAAVTVLYRIDGVDTEPVAAPWVPIVGVVAGRWRLAGVASDGRLPTGTNGQAWETGEITVARSARVVLVLSAGDANRAPDLLRMAETGLDQVAAVRRGGWVGKVLITAVQDPRLFTTYFTQNPDHVVNVAAIAVPYYAEIPDWRAKPKYAATRVVFNPHEFEADPTELAHDLTHEFAHAAMGSVTTDETPLWLVEGFAEYVAYEPEQVPSSFVRRSLEGFPAGSTPPSANFYGDPRNYVLGWLACRMIVEKYGEARLLALYEASGSGDAVKQVLGIDTATLDRQYVNYVEKVRAG</sequence>
<reference evidence="1" key="1">
    <citation type="submission" date="2021-01" db="EMBL/GenBank/DDBJ databases">
        <title>Whole genome shotgun sequence of Planosporangium flavigriseum NBRC 105377.</title>
        <authorList>
            <person name="Komaki H."/>
            <person name="Tamura T."/>
        </authorList>
    </citation>
    <scope>NUCLEOTIDE SEQUENCE</scope>
    <source>
        <strain evidence="1">NBRC 105377</strain>
    </source>
</reference>
<gene>
    <name evidence="1" type="ORF">Pfl04_03120</name>
</gene>
<evidence type="ECO:0008006" key="3">
    <source>
        <dbReference type="Google" id="ProtNLM"/>
    </source>
</evidence>